<dbReference type="Proteomes" id="UP000632740">
    <property type="component" value="Unassembled WGS sequence"/>
</dbReference>
<dbReference type="GO" id="GO:0016787">
    <property type="term" value="F:hydrolase activity"/>
    <property type="evidence" value="ECO:0007669"/>
    <property type="project" value="UniProtKB-KW"/>
</dbReference>
<name>A0A919P342_9CELL</name>
<dbReference type="InterPro" id="IPR050300">
    <property type="entry name" value="GDXG_lipolytic_enzyme"/>
</dbReference>
<dbReference type="Pfam" id="PF07859">
    <property type="entry name" value="Abhydrolase_3"/>
    <property type="match status" value="1"/>
</dbReference>
<sequence length="272" mass="29317">MPIDVERLRHDARQRARLRPRPAFAGVIGDLTHGGVRMRRYVPDVREPECGVVFLHAGYGLFGDLDMQDPYCRVLADTLSVEVLSVDYRLAPEATLDDAATDALTGLRLLADEGVTRLFLCGDSAGGTVSTLAAQRSTLPLAGLMLTNPSLDLTLRSFDRTLPGGPDPELSAWSFRAWTRVVDLGDAPRLDRDAGLLPRTVVAVGTLDSLAPDARALAEACRRAGVDCRLVELEGAEHGFVGTDRVGEALTPFRELIHGPVDTSGQPRGLAR</sequence>
<protein>
    <submittedName>
        <fullName evidence="3">Esterase LipW</fullName>
    </submittedName>
</protein>
<gene>
    <name evidence="3" type="ORF">Cch01nite_09430</name>
</gene>
<keyword evidence="4" id="KW-1185">Reference proteome</keyword>
<dbReference type="PANTHER" id="PTHR48081:SF8">
    <property type="entry name" value="ALPHA_BETA HYDROLASE FOLD-3 DOMAIN-CONTAINING PROTEIN-RELATED"/>
    <property type="match status" value="1"/>
</dbReference>
<dbReference type="Gene3D" id="3.40.50.1820">
    <property type="entry name" value="alpha/beta hydrolase"/>
    <property type="match status" value="1"/>
</dbReference>
<evidence type="ECO:0000313" key="4">
    <source>
        <dbReference type="Proteomes" id="UP000632740"/>
    </source>
</evidence>
<evidence type="ECO:0000259" key="2">
    <source>
        <dbReference type="Pfam" id="PF07859"/>
    </source>
</evidence>
<keyword evidence="1" id="KW-0378">Hydrolase</keyword>
<dbReference type="EMBL" id="BONK01000003">
    <property type="protein sequence ID" value="GIG20219.1"/>
    <property type="molecule type" value="Genomic_DNA"/>
</dbReference>
<evidence type="ECO:0000313" key="3">
    <source>
        <dbReference type="EMBL" id="GIG20219.1"/>
    </source>
</evidence>
<proteinExistence type="predicted"/>
<accession>A0A919P342</accession>
<dbReference type="InterPro" id="IPR029058">
    <property type="entry name" value="AB_hydrolase_fold"/>
</dbReference>
<evidence type="ECO:0000256" key="1">
    <source>
        <dbReference type="ARBA" id="ARBA00022801"/>
    </source>
</evidence>
<organism evidence="3 4">
    <name type="scientific">Cellulomonas chitinilytica</name>
    <dbReference type="NCBI Taxonomy" id="398759"/>
    <lineage>
        <taxon>Bacteria</taxon>
        <taxon>Bacillati</taxon>
        <taxon>Actinomycetota</taxon>
        <taxon>Actinomycetes</taxon>
        <taxon>Micrococcales</taxon>
        <taxon>Cellulomonadaceae</taxon>
        <taxon>Cellulomonas</taxon>
    </lineage>
</organism>
<dbReference type="RefSeq" id="WP_203749313.1">
    <property type="nucleotide sequence ID" value="NZ_BONK01000003.1"/>
</dbReference>
<dbReference type="SUPFAM" id="SSF53474">
    <property type="entry name" value="alpha/beta-Hydrolases"/>
    <property type="match status" value="1"/>
</dbReference>
<dbReference type="InterPro" id="IPR013094">
    <property type="entry name" value="AB_hydrolase_3"/>
</dbReference>
<reference evidence="3" key="1">
    <citation type="submission" date="2021-01" db="EMBL/GenBank/DDBJ databases">
        <title>Whole genome shotgun sequence of Cellulomonas chitinilytica NBRC 110799.</title>
        <authorList>
            <person name="Komaki H."/>
            <person name="Tamura T."/>
        </authorList>
    </citation>
    <scope>NUCLEOTIDE SEQUENCE</scope>
    <source>
        <strain evidence="3">NBRC 110799</strain>
    </source>
</reference>
<comment type="caution">
    <text evidence="3">The sequence shown here is derived from an EMBL/GenBank/DDBJ whole genome shotgun (WGS) entry which is preliminary data.</text>
</comment>
<feature type="domain" description="Alpha/beta hydrolase fold-3" evidence="2">
    <location>
        <begin position="52"/>
        <end position="241"/>
    </location>
</feature>
<dbReference type="AlphaFoldDB" id="A0A919P342"/>
<dbReference type="PANTHER" id="PTHR48081">
    <property type="entry name" value="AB HYDROLASE SUPERFAMILY PROTEIN C4A8.06C"/>
    <property type="match status" value="1"/>
</dbReference>